<gene>
    <name evidence="3" type="ORF">C7435_2724</name>
</gene>
<feature type="domain" description="Activator of Hsp90 ATPase homologue 1/2-like C-terminal" evidence="2">
    <location>
        <begin position="24"/>
        <end position="148"/>
    </location>
</feature>
<name>A0A495D4Y3_9PROT</name>
<dbReference type="InterPro" id="IPR013538">
    <property type="entry name" value="ASHA1/2-like_C"/>
</dbReference>
<evidence type="ECO:0000256" key="1">
    <source>
        <dbReference type="ARBA" id="ARBA00006817"/>
    </source>
</evidence>
<dbReference type="AlphaFoldDB" id="A0A495D4Y3"/>
<dbReference type="EMBL" id="RBIM01000006">
    <property type="protein sequence ID" value="RKQ95621.1"/>
    <property type="molecule type" value="Genomic_DNA"/>
</dbReference>
<comment type="similarity">
    <text evidence="1">Belongs to the AHA1 family.</text>
</comment>
<protein>
    <submittedName>
        <fullName evidence="3">Uncharacterized protein YndB with AHSA1/START domain</fullName>
    </submittedName>
</protein>
<accession>A0A495D4Y3</accession>
<dbReference type="InterPro" id="IPR023393">
    <property type="entry name" value="START-like_dom_sf"/>
</dbReference>
<dbReference type="OrthoDB" id="9800600at2"/>
<dbReference type="SUPFAM" id="SSF55961">
    <property type="entry name" value="Bet v1-like"/>
    <property type="match status" value="1"/>
</dbReference>
<comment type="caution">
    <text evidence="3">The sequence shown here is derived from an EMBL/GenBank/DDBJ whole genome shotgun (WGS) entry which is preliminary data.</text>
</comment>
<reference evidence="3 4" key="1">
    <citation type="submission" date="2018-10" db="EMBL/GenBank/DDBJ databases">
        <title>Genomic Encyclopedia of Type Strains, Phase IV (KMG-IV): sequencing the most valuable type-strain genomes for metagenomic binning, comparative biology and taxonomic classification.</title>
        <authorList>
            <person name="Goeker M."/>
        </authorList>
    </citation>
    <scope>NUCLEOTIDE SEQUENCE [LARGE SCALE GENOMIC DNA]</scope>
    <source>
        <strain evidence="3 4">DSM 4734</strain>
    </source>
</reference>
<dbReference type="Proteomes" id="UP000273675">
    <property type="component" value="Unassembled WGS sequence"/>
</dbReference>
<dbReference type="Pfam" id="PF08327">
    <property type="entry name" value="AHSA1"/>
    <property type="match status" value="1"/>
</dbReference>
<dbReference type="RefSeq" id="WP_121212097.1">
    <property type="nucleotide sequence ID" value="NZ_RBIM01000006.1"/>
</dbReference>
<evidence type="ECO:0000313" key="3">
    <source>
        <dbReference type="EMBL" id="RKQ95621.1"/>
    </source>
</evidence>
<evidence type="ECO:0000259" key="2">
    <source>
        <dbReference type="Pfam" id="PF08327"/>
    </source>
</evidence>
<organism evidence="3 4">
    <name type="scientific">Maricaulis maris</name>
    <dbReference type="NCBI Taxonomy" id="74318"/>
    <lineage>
        <taxon>Bacteria</taxon>
        <taxon>Pseudomonadati</taxon>
        <taxon>Pseudomonadota</taxon>
        <taxon>Alphaproteobacteria</taxon>
        <taxon>Maricaulales</taxon>
        <taxon>Maricaulaceae</taxon>
        <taxon>Maricaulis</taxon>
    </lineage>
</organism>
<sequence length="196" mass="21800">MSEAHAKTLSGEIRTSMYRVVIRATIDQVWSELIRTDRPLPFFFNGQYDTPGLKDGAAFAMRTPDGKHTLVMGKVIEFEPPYRYAHTFRFTTAEDPVSIVRYLLKEVEGGVEFTLINEHAGSDAVSKSEKQMAQGAKFICENLKALVETGKATTGGRMMLFMFSLMAPMTPKSALSSNWPLERAPDLAAIKTVEEA</sequence>
<proteinExistence type="inferred from homology"/>
<evidence type="ECO:0000313" key="4">
    <source>
        <dbReference type="Proteomes" id="UP000273675"/>
    </source>
</evidence>
<dbReference type="Gene3D" id="3.30.530.20">
    <property type="match status" value="1"/>
</dbReference>